<accession>A0A4U0SNP1</accession>
<proteinExistence type="predicted"/>
<gene>
    <name evidence="1" type="ORF">FCI23_39570</name>
</gene>
<organism evidence="1 2">
    <name type="scientific">Actinacidiphila oryziradicis</name>
    <dbReference type="NCBI Taxonomy" id="2571141"/>
    <lineage>
        <taxon>Bacteria</taxon>
        <taxon>Bacillati</taxon>
        <taxon>Actinomycetota</taxon>
        <taxon>Actinomycetes</taxon>
        <taxon>Kitasatosporales</taxon>
        <taxon>Streptomycetaceae</taxon>
        <taxon>Actinacidiphila</taxon>
    </lineage>
</organism>
<keyword evidence="2" id="KW-1185">Reference proteome</keyword>
<name>A0A4U0SNP1_9ACTN</name>
<evidence type="ECO:0000313" key="1">
    <source>
        <dbReference type="EMBL" id="TKA01975.1"/>
    </source>
</evidence>
<sequence length="68" mass="7198">MAAPRRTPLDRLVHQLAAERPLVALTAIGHLETLIEVESPAAGEGCSWLVGMTGLLVAATVVKRRAGR</sequence>
<dbReference type="OrthoDB" id="1522717at2"/>
<dbReference type="EMBL" id="SUMC01000067">
    <property type="protein sequence ID" value="TKA01975.1"/>
    <property type="molecule type" value="Genomic_DNA"/>
</dbReference>
<evidence type="ECO:0000313" key="2">
    <source>
        <dbReference type="Proteomes" id="UP000305778"/>
    </source>
</evidence>
<comment type="caution">
    <text evidence="1">The sequence shown here is derived from an EMBL/GenBank/DDBJ whole genome shotgun (WGS) entry which is preliminary data.</text>
</comment>
<dbReference type="AlphaFoldDB" id="A0A4U0SNP1"/>
<dbReference type="Proteomes" id="UP000305778">
    <property type="component" value="Unassembled WGS sequence"/>
</dbReference>
<protein>
    <submittedName>
        <fullName evidence="1">Uncharacterized protein</fullName>
    </submittedName>
</protein>
<reference evidence="1 2" key="1">
    <citation type="submission" date="2019-04" db="EMBL/GenBank/DDBJ databases">
        <title>Streptomyces oryziradicis sp. nov., a novel actinomycete isolated from rhizosphere soil of rice (Oryza sativa L.).</title>
        <authorList>
            <person name="Li C."/>
        </authorList>
    </citation>
    <scope>NUCLEOTIDE SEQUENCE [LARGE SCALE GENOMIC DNA]</scope>
    <source>
        <strain evidence="1 2">NEAU-C40</strain>
    </source>
</reference>
<dbReference type="RefSeq" id="WP_136728989.1">
    <property type="nucleotide sequence ID" value="NZ_SUMC01000067.1"/>
</dbReference>